<gene>
    <name evidence="2" type="ORF">DPMN_059889</name>
</gene>
<dbReference type="EMBL" id="JAIWYP010000013">
    <property type="protein sequence ID" value="KAH3717111.1"/>
    <property type="molecule type" value="Genomic_DNA"/>
</dbReference>
<keyword evidence="3" id="KW-1185">Reference proteome</keyword>
<protein>
    <submittedName>
        <fullName evidence="2">Uncharacterized protein</fullName>
    </submittedName>
</protein>
<evidence type="ECO:0000256" key="1">
    <source>
        <dbReference type="SAM" id="MobiDB-lite"/>
    </source>
</evidence>
<name>A0A9D4HHM4_DREPO</name>
<feature type="region of interest" description="Disordered" evidence="1">
    <location>
        <begin position="62"/>
        <end position="83"/>
    </location>
</feature>
<evidence type="ECO:0000313" key="2">
    <source>
        <dbReference type="EMBL" id="KAH3717111.1"/>
    </source>
</evidence>
<reference evidence="2" key="2">
    <citation type="submission" date="2020-11" db="EMBL/GenBank/DDBJ databases">
        <authorList>
            <person name="McCartney M.A."/>
            <person name="Auch B."/>
            <person name="Kono T."/>
            <person name="Mallez S."/>
            <person name="Becker A."/>
            <person name="Gohl D.M."/>
            <person name="Silverstein K.A.T."/>
            <person name="Koren S."/>
            <person name="Bechman K.B."/>
            <person name="Herman A."/>
            <person name="Abrahante J.E."/>
            <person name="Garbe J."/>
        </authorList>
    </citation>
    <scope>NUCLEOTIDE SEQUENCE</scope>
    <source>
        <strain evidence="2">Duluth1</strain>
        <tissue evidence="2">Whole animal</tissue>
    </source>
</reference>
<proteinExistence type="predicted"/>
<organism evidence="2 3">
    <name type="scientific">Dreissena polymorpha</name>
    <name type="common">Zebra mussel</name>
    <name type="synonym">Mytilus polymorpha</name>
    <dbReference type="NCBI Taxonomy" id="45954"/>
    <lineage>
        <taxon>Eukaryota</taxon>
        <taxon>Metazoa</taxon>
        <taxon>Spiralia</taxon>
        <taxon>Lophotrochozoa</taxon>
        <taxon>Mollusca</taxon>
        <taxon>Bivalvia</taxon>
        <taxon>Autobranchia</taxon>
        <taxon>Heteroconchia</taxon>
        <taxon>Euheterodonta</taxon>
        <taxon>Imparidentia</taxon>
        <taxon>Neoheterodontei</taxon>
        <taxon>Myida</taxon>
        <taxon>Dreissenoidea</taxon>
        <taxon>Dreissenidae</taxon>
        <taxon>Dreissena</taxon>
    </lineage>
</organism>
<dbReference type="Proteomes" id="UP000828390">
    <property type="component" value="Unassembled WGS sequence"/>
</dbReference>
<accession>A0A9D4HHM4</accession>
<comment type="caution">
    <text evidence="2">The sequence shown here is derived from an EMBL/GenBank/DDBJ whole genome shotgun (WGS) entry which is preliminary data.</text>
</comment>
<reference evidence="2" key="1">
    <citation type="journal article" date="2019" name="bioRxiv">
        <title>The Genome of the Zebra Mussel, Dreissena polymorpha: A Resource for Invasive Species Research.</title>
        <authorList>
            <person name="McCartney M.A."/>
            <person name="Auch B."/>
            <person name="Kono T."/>
            <person name="Mallez S."/>
            <person name="Zhang Y."/>
            <person name="Obille A."/>
            <person name="Becker A."/>
            <person name="Abrahante J.E."/>
            <person name="Garbe J."/>
            <person name="Badalamenti J.P."/>
            <person name="Herman A."/>
            <person name="Mangelson H."/>
            <person name="Liachko I."/>
            <person name="Sullivan S."/>
            <person name="Sone E.D."/>
            <person name="Koren S."/>
            <person name="Silverstein K.A.T."/>
            <person name="Beckman K.B."/>
            <person name="Gohl D.M."/>
        </authorList>
    </citation>
    <scope>NUCLEOTIDE SEQUENCE</scope>
    <source>
        <strain evidence="2">Duluth1</strain>
        <tissue evidence="2">Whole animal</tissue>
    </source>
</reference>
<evidence type="ECO:0000313" key="3">
    <source>
        <dbReference type="Proteomes" id="UP000828390"/>
    </source>
</evidence>
<sequence>MINAQYSQRGTNTRNCAAEADAGAPGLVMGPCIVEIDRIVIRDVQYTFEVIQCTNEEVNFQGSSANSVGGEGGQDGRTDRRTSTQYPNFFSEKRGDNNLQLRHGQKLSARRPCRVFTRPIAETLGIDPRNNAECFNLAYFRGVNPPHT</sequence>
<dbReference type="AlphaFoldDB" id="A0A9D4HHM4"/>